<evidence type="ECO:0000256" key="4">
    <source>
        <dbReference type="ARBA" id="ARBA00022519"/>
    </source>
</evidence>
<evidence type="ECO:0000256" key="8">
    <source>
        <dbReference type="SAM" id="MobiDB-lite"/>
    </source>
</evidence>
<dbReference type="PRINTS" id="PR00812">
    <property type="entry name" value="BCTERIALGSPF"/>
</dbReference>
<dbReference type="InterPro" id="IPR003004">
    <property type="entry name" value="GspF/PilC"/>
</dbReference>
<feature type="transmembrane region" description="Helical" evidence="9">
    <location>
        <begin position="376"/>
        <end position="397"/>
    </location>
</feature>
<dbReference type="EMBL" id="PCRO01000012">
    <property type="protein sequence ID" value="PIP23018.1"/>
    <property type="molecule type" value="Genomic_DNA"/>
</dbReference>
<feature type="transmembrane region" description="Helical" evidence="9">
    <location>
        <begin position="211"/>
        <end position="240"/>
    </location>
</feature>
<dbReference type="InterPro" id="IPR018076">
    <property type="entry name" value="T2SS_GspF_dom"/>
</dbReference>
<dbReference type="FunFam" id="1.20.81.30:FF:000001">
    <property type="entry name" value="Type II secretion system protein F"/>
    <property type="match status" value="1"/>
</dbReference>
<comment type="subcellular location">
    <subcellularLocation>
        <location evidence="1">Cell inner membrane</location>
        <topology evidence="1">Multi-pass membrane protein</topology>
    </subcellularLocation>
</comment>
<evidence type="ECO:0000256" key="9">
    <source>
        <dbReference type="SAM" id="Phobius"/>
    </source>
</evidence>
<gene>
    <name evidence="11" type="ORF">COX37_00910</name>
</gene>
<evidence type="ECO:0000256" key="7">
    <source>
        <dbReference type="ARBA" id="ARBA00023136"/>
    </source>
</evidence>
<organism evidence="11 12">
    <name type="scientific">Candidatus Nealsonbacteria bacterium CG23_combo_of_CG06-09_8_20_14_all_39_17</name>
    <dbReference type="NCBI Taxonomy" id="1974722"/>
    <lineage>
        <taxon>Bacteria</taxon>
        <taxon>Candidatus Nealsoniibacteriota</taxon>
    </lineage>
</organism>
<feature type="transmembrane region" description="Helical" evidence="9">
    <location>
        <begin position="169"/>
        <end position="191"/>
    </location>
</feature>
<feature type="domain" description="Type II secretion system protein GspF" evidence="10">
    <location>
        <begin position="273"/>
        <end position="395"/>
    </location>
</feature>
<evidence type="ECO:0000259" key="10">
    <source>
        <dbReference type="Pfam" id="PF00482"/>
    </source>
</evidence>
<evidence type="ECO:0000313" key="12">
    <source>
        <dbReference type="Proteomes" id="UP000229976"/>
    </source>
</evidence>
<accession>A0A2G9YUV2</accession>
<protein>
    <recommendedName>
        <fullName evidence="10">Type II secretion system protein GspF domain-containing protein</fullName>
    </recommendedName>
</protein>
<evidence type="ECO:0000256" key="1">
    <source>
        <dbReference type="ARBA" id="ARBA00004429"/>
    </source>
</evidence>
<dbReference type="Proteomes" id="UP000229976">
    <property type="component" value="Unassembled WGS sequence"/>
</dbReference>
<evidence type="ECO:0000256" key="3">
    <source>
        <dbReference type="ARBA" id="ARBA00022475"/>
    </source>
</evidence>
<feature type="domain" description="Type II secretion system protein GspF" evidence="10">
    <location>
        <begin position="69"/>
        <end position="192"/>
    </location>
</feature>
<keyword evidence="3" id="KW-1003">Cell membrane</keyword>
<keyword evidence="4" id="KW-0997">Cell inner membrane</keyword>
<keyword evidence="7 9" id="KW-0472">Membrane</keyword>
<dbReference type="Pfam" id="PF00482">
    <property type="entry name" value="T2SSF"/>
    <property type="match status" value="2"/>
</dbReference>
<sequence>MQYIYSAKNSSGGDVSGTEEAKDKGQLSRILKDKGFFLIKAEEKGAPKEKFALNIPFLNKVSLTEKLFFTRNLQFMISSGLSLPRAMSILIEQVKSPEFKKALADIEGQISKGNNFSDSLKKWPDIFPELFQSMIRAGEESGSLEESLKTLTIQMEKDYKLKAKVQGALVYPAVIVCAMLGIGILMLIMVVPTLASTFKDLGVDLPVTTKAIIWVSSFIVKQWLVSLIIVFVVIFSLRFISKTTQGKKFFDSVFLKVPVISSIVIKTNSAYTVRTLSSLIDSGIPILKAMGITSSVLDNVNFKLAMERAMEKVKKGEKISDSLASSEGVYPLVITQMIKVGEETGETSKILSKLAEFFEEEVDNITKNMAAIIEPVLMVVIGIAVGFFAISMIQPMYSMLGSM</sequence>
<keyword evidence="5 9" id="KW-0812">Transmembrane</keyword>
<reference evidence="11 12" key="1">
    <citation type="submission" date="2017-09" db="EMBL/GenBank/DDBJ databases">
        <title>Depth-based differentiation of microbial function through sediment-hosted aquifers and enrichment of novel symbionts in the deep terrestrial subsurface.</title>
        <authorList>
            <person name="Probst A.J."/>
            <person name="Ladd B."/>
            <person name="Jarett J.K."/>
            <person name="Geller-Mcgrath D.E."/>
            <person name="Sieber C.M."/>
            <person name="Emerson J.B."/>
            <person name="Anantharaman K."/>
            <person name="Thomas B.C."/>
            <person name="Malmstrom R."/>
            <person name="Stieglmeier M."/>
            <person name="Klingl A."/>
            <person name="Woyke T."/>
            <person name="Ryan C.M."/>
            <person name="Banfield J.F."/>
        </authorList>
    </citation>
    <scope>NUCLEOTIDE SEQUENCE [LARGE SCALE GENOMIC DNA]</scope>
    <source>
        <strain evidence="11">CG23_combo_of_CG06-09_8_20_14_all_39_17</strain>
    </source>
</reference>
<feature type="region of interest" description="Disordered" evidence="8">
    <location>
        <begin position="1"/>
        <end position="20"/>
    </location>
</feature>
<evidence type="ECO:0000256" key="5">
    <source>
        <dbReference type="ARBA" id="ARBA00022692"/>
    </source>
</evidence>
<dbReference type="GO" id="GO:0005886">
    <property type="term" value="C:plasma membrane"/>
    <property type="evidence" value="ECO:0007669"/>
    <property type="project" value="UniProtKB-SubCell"/>
</dbReference>
<name>A0A2G9YUV2_9BACT</name>
<dbReference type="Gene3D" id="1.20.81.30">
    <property type="entry name" value="Type II secretion system (T2SS), domain F"/>
    <property type="match status" value="2"/>
</dbReference>
<dbReference type="PANTHER" id="PTHR30012:SF0">
    <property type="entry name" value="TYPE II SECRETION SYSTEM PROTEIN F-RELATED"/>
    <property type="match status" value="1"/>
</dbReference>
<comment type="similarity">
    <text evidence="2">Belongs to the GSP F family.</text>
</comment>
<evidence type="ECO:0000313" key="11">
    <source>
        <dbReference type="EMBL" id="PIP23018.1"/>
    </source>
</evidence>
<keyword evidence="6 9" id="KW-1133">Transmembrane helix</keyword>
<dbReference type="InterPro" id="IPR042094">
    <property type="entry name" value="T2SS_GspF_sf"/>
</dbReference>
<evidence type="ECO:0000256" key="2">
    <source>
        <dbReference type="ARBA" id="ARBA00005745"/>
    </source>
</evidence>
<dbReference type="AlphaFoldDB" id="A0A2G9YUV2"/>
<dbReference type="PANTHER" id="PTHR30012">
    <property type="entry name" value="GENERAL SECRETION PATHWAY PROTEIN"/>
    <property type="match status" value="1"/>
</dbReference>
<evidence type="ECO:0000256" key="6">
    <source>
        <dbReference type="ARBA" id="ARBA00022989"/>
    </source>
</evidence>
<proteinExistence type="inferred from homology"/>
<comment type="caution">
    <text evidence="11">The sequence shown here is derived from an EMBL/GenBank/DDBJ whole genome shotgun (WGS) entry which is preliminary data.</text>
</comment>